<organism evidence="2 4">
    <name type="scientific">Sapajus apella</name>
    <name type="common">Brown-capped capuchin</name>
    <name type="synonym">Cebus apella</name>
    <dbReference type="NCBI Taxonomy" id="9515"/>
    <lineage>
        <taxon>Eukaryota</taxon>
        <taxon>Metazoa</taxon>
        <taxon>Chordata</taxon>
        <taxon>Craniata</taxon>
        <taxon>Vertebrata</taxon>
        <taxon>Euteleostomi</taxon>
        <taxon>Mammalia</taxon>
        <taxon>Eutheria</taxon>
        <taxon>Euarchontoglires</taxon>
        <taxon>Primates</taxon>
        <taxon>Haplorrhini</taxon>
        <taxon>Platyrrhini</taxon>
        <taxon>Cebidae</taxon>
        <taxon>Cebinae</taxon>
        <taxon>Sapajus</taxon>
    </lineage>
</organism>
<proteinExistence type="predicted"/>
<dbReference type="Pfam" id="PF01352">
    <property type="entry name" value="KRAB"/>
    <property type="match status" value="1"/>
</dbReference>
<dbReference type="GeneID" id="116540217"/>
<evidence type="ECO:0000313" key="2">
    <source>
        <dbReference type="Proteomes" id="UP000504640"/>
    </source>
</evidence>
<reference evidence="3 4" key="1">
    <citation type="submission" date="2025-04" db="UniProtKB">
        <authorList>
            <consortium name="RefSeq"/>
        </authorList>
    </citation>
    <scope>IDENTIFICATION</scope>
    <source>
        <tissue evidence="3 4">Blood</tissue>
    </source>
</reference>
<dbReference type="GO" id="GO:0006355">
    <property type="term" value="P:regulation of DNA-templated transcription"/>
    <property type="evidence" value="ECO:0007669"/>
    <property type="project" value="InterPro"/>
</dbReference>
<dbReference type="Gene3D" id="6.10.140.140">
    <property type="match status" value="1"/>
</dbReference>
<dbReference type="PROSITE" id="PS50805">
    <property type="entry name" value="KRAB"/>
    <property type="match status" value="1"/>
</dbReference>
<dbReference type="SUPFAM" id="SSF109640">
    <property type="entry name" value="KRAB domain (Kruppel-associated box)"/>
    <property type="match status" value="1"/>
</dbReference>
<keyword evidence="2" id="KW-1185">Reference proteome</keyword>
<dbReference type="Proteomes" id="UP000504640">
    <property type="component" value="Unplaced"/>
</dbReference>
<dbReference type="RefSeq" id="XP_032119506.1">
    <property type="nucleotide sequence ID" value="XM_032263615.1"/>
</dbReference>
<feature type="domain" description="KRAB" evidence="1">
    <location>
        <begin position="8"/>
        <end position="79"/>
    </location>
</feature>
<dbReference type="InterPro" id="IPR001909">
    <property type="entry name" value="KRAB"/>
</dbReference>
<dbReference type="RefSeq" id="XP_032119507.1">
    <property type="nucleotide sequence ID" value="XM_032263616.1"/>
</dbReference>
<dbReference type="InterPro" id="IPR050169">
    <property type="entry name" value="Krueppel_C2H2_ZnF"/>
</dbReference>
<dbReference type="PANTHER" id="PTHR23232">
    <property type="entry name" value="KRAB DOMAIN C2H2 ZINC FINGER"/>
    <property type="match status" value="1"/>
</dbReference>
<dbReference type="InterPro" id="IPR036051">
    <property type="entry name" value="KRAB_dom_sf"/>
</dbReference>
<protein>
    <submittedName>
        <fullName evidence="3 4">Zinc finger protein 37A-like</fullName>
    </submittedName>
</protein>
<dbReference type="CDD" id="cd07765">
    <property type="entry name" value="KRAB_A-box"/>
    <property type="match status" value="1"/>
</dbReference>
<evidence type="ECO:0000313" key="3">
    <source>
        <dbReference type="RefSeq" id="XP_032119506.1"/>
    </source>
</evidence>
<dbReference type="SMART" id="SM00349">
    <property type="entry name" value="KRAB"/>
    <property type="match status" value="1"/>
</dbReference>
<evidence type="ECO:0000313" key="4">
    <source>
        <dbReference type="RefSeq" id="XP_032119507.1"/>
    </source>
</evidence>
<sequence>MNTSQGSVLFEDVSVYFTQKEWQLLDPAQRLLYRDVMLENYRHLVSLGHCVTKPELIVKLKQGDEPWILKREPPSQSHSGELKSDIKKLGEIRSQVASPGVRIFEIYFRNLF</sequence>
<evidence type="ECO:0000259" key="1">
    <source>
        <dbReference type="PROSITE" id="PS50805"/>
    </source>
</evidence>
<dbReference type="AlphaFoldDB" id="A0A6J3GPU9"/>
<name>A0A6J3GPU9_SAPAP</name>
<accession>A0A6J3GPU9</accession>
<gene>
    <name evidence="3 4" type="primary">LOC116540217</name>
</gene>
<dbReference type="PANTHER" id="PTHR23232:SF131">
    <property type="entry name" value="KRAB DOMAIN-CONTAINING PROTEIN"/>
    <property type="match status" value="1"/>
</dbReference>